<comment type="caution">
    <text evidence="1">The sequence shown here is derived from an EMBL/GenBank/DDBJ whole genome shotgun (WGS) entry which is preliminary data.</text>
</comment>
<keyword evidence="2" id="KW-1185">Reference proteome</keyword>
<organism evidence="1 2">
    <name type="scientific">Caerostris extrusa</name>
    <name type="common">Bark spider</name>
    <name type="synonym">Caerostris bankana</name>
    <dbReference type="NCBI Taxonomy" id="172846"/>
    <lineage>
        <taxon>Eukaryota</taxon>
        <taxon>Metazoa</taxon>
        <taxon>Ecdysozoa</taxon>
        <taxon>Arthropoda</taxon>
        <taxon>Chelicerata</taxon>
        <taxon>Arachnida</taxon>
        <taxon>Araneae</taxon>
        <taxon>Araneomorphae</taxon>
        <taxon>Entelegynae</taxon>
        <taxon>Araneoidea</taxon>
        <taxon>Araneidae</taxon>
        <taxon>Caerostris</taxon>
    </lineage>
</organism>
<reference evidence="1 2" key="1">
    <citation type="submission" date="2021-06" db="EMBL/GenBank/DDBJ databases">
        <title>Caerostris extrusa draft genome.</title>
        <authorList>
            <person name="Kono N."/>
            <person name="Arakawa K."/>
        </authorList>
    </citation>
    <scope>NUCLEOTIDE SEQUENCE [LARGE SCALE GENOMIC DNA]</scope>
</reference>
<accession>A0AAV4M4A3</accession>
<evidence type="ECO:0000313" key="2">
    <source>
        <dbReference type="Proteomes" id="UP001054945"/>
    </source>
</evidence>
<sequence>MLTPASGPYVVFASIAVKTVMASGYQLESDSIAAGIVISCPCHLRRHSSSLISSPTLSPYQGHIDFASMSGV</sequence>
<proteinExistence type="predicted"/>
<name>A0AAV4M4A3_CAEEX</name>
<dbReference type="AlphaFoldDB" id="A0AAV4M4A3"/>
<gene>
    <name evidence="1" type="ORF">CEXT_170161</name>
</gene>
<protein>
    <submittedName>
        <fullName evidence="1">Uncharacterized protein</fullName>
    </submittedName>
</protein>
<evidence type="ECO:0000313" key="1">
    <source>
        <dbReference type="EMBL" id="GIX66859.1"/>
    </source>
</evidence>
<dbReference type="EMBL" id="BPLR01019346">
    <property type="protein sequence ID" value="GIX66859.1"/>
    <property type="molecule type" value="Genomic_DNA"/>
</dbReference>
<dbReference type="Proteomes" id="UP001054945">
    <property type="component" value="Unassembled WGS sequence"/>
</dbReference>